<protein>
    <submittedName>
        <fullName evidence="5">Alpha/beta hydrolase</fullName>
    </submittedName>
</protein>
<keyword evidence="2" id="KW-0442">Lipid degradation</keyword>
<dbReference type="Pfam" id="PF03403">
    <property type="entry name" value="PAF-AH_p_II"/>
    <property type="match status" value="1"/>
</dbReference>
<proteinExistence type="predicted"/>
<dbReference type="Gene3D" id="3.40.50.1820">
    <property type="entry name" value="alpha/beta hydrolase"/>
    <property type="match status" value="1"/>
</dbReference>
<dbReference type="PANTHER" id="PTHR10272">
    <property type="entry name" value="PLATELET-ACTIVATING FACTOR ACETYLHYDROLASE"/>
    <property type="match status" value="1"/>
</dbReference>
<evidence type="ECO:0000313" key="5">
    <source>
        <dbReference type="EMBL" id="OIV37126.1"/>
    </source>
</evidence>
<feature type="compositionally biased region" description="Low complexity" evidence="4">
    <location>
        <begin position="1"/>
        <end position="19"/>
    </location>
</feature>
<evidence type="ECO:0000256" key="3">
    <source>
        <dbReference type="ARBA" id="ARBA00023098"/>
    </source>
</evidence>
<keyword evidence="6" id="KW-1185">Reference proteome</keyword>
<evidence type="ECO:0000313" key="6">
    <source>
        <dbReference type="Proteomes" id="UP000243342"/>
    </source>
</evidence>
<feature type="region of interest" description="Disordered" evidence="4">
    <location>
        <begin position="1"/>
        <end position="20"/>
    </location>
</feature>
<keyword evidence="1 5" id="KW-0378">Hydrolase</keyword>
<gene>
    <name evidence="5" type="ORF">BIV57_12400</name>
</gene>
<accession>A0A1J7BEQ8</accession>
<dbReference type="PANTHER" id="PTHR10272:SF0">
    <property type="entry name" value="PLATELET-ACTIVATING FACTOR ACETYLHYDROLASE"/>
    <property type="match status" value="1"/>
</dbReference>
<dbReference type="Proteomes" id="UP000243342">
    <property type="component" value="Unassembled WGS sequence"/>
</dbReference>
<name>A0A1J7BEQ8_9ACTN</name>
<dbReference type="AlphaFoldDB" id="A0A1J7BEQ8"/>
<dbReference type="GO" id="GO:0016042">
    <property type="term" value="P:lipid catabolic process"/>
    <property type="evidence" value="ECO:0007669"/>
    <property type="project" value="UniProtKB-KW"/>
</dbReference>
<dbReference type="STRING" id="1428644.BIV57_12400"/>
<sequence>MTATAAAATPSAQPSAGAAVQVPVLPRPTGHDAVGRITAEMTDAHRTDPWVPSAGPRKLMVSLFYPARRGTGSGPAPYMTTAEARDFLADKAPSAVPFAPEMAATREWARADAVPSGGRHPLVLLSPGFTFPRATLTSLSEDLASHGYVVALVGATYEDTGTTFPDGTTLTCAICDQPPAGGVAAIARSRAKDISFVVDQLTHRPASGDAPLARVEKSIDAKRIGMAGHSIGGDATAAAMAHDQRIRAGVNLDGTFFYQVPKTGLGNRPFLMINHVMPGVTDKTWTKAWSRLTGYKRWFAVDGADHGSFTDIHVLADAAGITGAPGMTATISASRGIAITRAYVRAFFDHTLEGRPEPLLNGSSPAYPEVSPQP</sequence>
<dbReference type="GO" id="GO:0003847">
    <property type="term" value="F:1-alkyl-2-acetylglycerophosphocholine esterase activity"/>
    <property type="evidence" value="ECO:0007669"/>
    <property type="project" value="TreeGrafter"/>
</dbReference>
<keyword evidence="3" id="KW-0443">Lipid metabolism</keyword>
<dbReference type="SUPFAM" id="SSF53474">
    <property type="entry name" value="alpha/beta-Hydrolases"/>
    <property type="match status" value="1"/>
</dbReference>
<dbReference type="InterPro" id="IPR029058">
    <property type="entry name" value="AB_hydrolase_fold"/>
</dbReference>
<evidence type="ECO:0000256" key="1">
    <source>
        <dbReference type="ARBA" id="ARBA00022801"/>
    </source>
</evidence>
<evidence type="ECO:0000256" key="2">
    <source>
        <dbReference type="ARBA" id="ARBA00022963"/>
    </source>
</evidence>
<dbReference type="EMBL" id="MLCF01000062">
    <property type="protein sequence ID" value="OIV37126.1"/>
    <property type="molecule type" value="Genomic_DNA"/>
</dbReference>
<evidence type="ECO:0000256" key="4">
    <source>
        <dbReference type="SAM" id="MobiDB-lite"/>
    </source>
</evidence>
<organism evidence="5 6">
    <name type="scientific">Mangrovactinospora gilvigrisea</name>
    <dbReference type="NCBI Taxonomy" id="1428644"/>
    <lineage>
        <taxon>Bacteria</taxon>
        <taxon>Bacillati</taxon>
        <taxon>Actinomycetota</taxon>
        <taxon>Actinomycetes</taxon>
        <taxon>Kitasatosporales</taxon>
        <taxon>Streptomycetaceae</taxon>
        <taxon>Mangrovactinospora</taxon>
    </lineage>
</organism>
<reference evidence="5 6" key="1">
    <citation type="submission" date="2016-10" db="EMBL/GenBank/DDBJ databases">
        <title>Genome sequence of Streptomyces gilvigriseus MUSC 26.</title>
        <authorList>
            <person name="Lee L.-H."/>
            <person name="Ser H.-L."/>
        </authorList>
    </citation>
    <scope>NUCLEOTIDE SEQUENCE [LARGE SCALE GENOMIC DNA]</scope>
    <source>
        <strain evidence="5 6">MUSC 26</strain>
    </source>
</reference>
<comment type="caution">
    <text evidence="5">The sequence shown here is derived from an EMBL/GenBank/DDBJ whole genome shotgun (WGS) entry which is preliminary data.</text>
</comment>